<feature type="transmembrane region" description="Helical" evidence="2">
    <location>
        <begin position="132"/>
        <end position="154"/>
    </location>
</feature>
<keyword evidence="2" id="KW-0812">Transmembrane</keyword>
<evidence type="ECO:0000256" key="2">
    <source>
        <dbReference type="SAM" id="Phobius"/>
    </source>
</evidence>
<feature type="transmembrane region" description="Helical" evidence="2">
    <location>
        <begin position="40"/>
        <end position="57"/>
    </location>
</feature>
<feature type="region of interest" description="Disordered" evidence="1">
    <location>
        <begin position="161"/>
        <end position="188"/>
    </location>
</feature>
<name>A0AAV5F8E8_ELECO</name>
<evidence type="ECO:0000313" key="4">
    <source>
        <dbReference type="Proteomes" id="UP001054889"/>
    </source>
</evidence>
<keyword evidence="4" id="KW-1185">Reference proteome</keyword>
<feature type="transmembrane region" description="Helical" evidence="2">
    <location>
        <begin position="224"/>
        <end position="242"/>
    </location>
</feature>
<accession>A0AAV5F8E8</accession>
<feature type="transmembrane region" description="Helical" evidence="2">
    <location>
        <begin position="106"/>
        <end position="125"/>
    </location>
</feature>
<dbReference type="AlphaFoldDB" id="A0AAV5F8E8"/>
<dbReference type="EMBL" id="BQKI01000083">
    <property type="protein sequence ID" value="GJN31933.1"/>
    <property type="molecule type" value="Genomic_DNA"/>
</dbReference>
<sequence>MYCRGCAEADNTAEPQPQPQPATLIAAKEYCITLENSVDFLAGITALLFVGLEGLALEGQINRDRPTQDHLTKPMGASFFACVFGILFMVLETAPPLITDHEVVKLTKLFDVLMTCAISLVIFFITDALSKIPALLVFAPTFLILMVLAFHHTFTNNAPTPPPLPTVTNNPPMPASSAAVTNNDTNGESNKPASLELMKVIFTGFLAVSITSISKDSHNKGTHWFILLAAAAIVSGLVWRLLTHHKSDSFKKTASVASFCTHLLTVMAAIPFTIMAGNALS</sequence>
<reference evidence="3" key="2">
    <citation type="submission" date="2021-12" db="EMBL/GenBank/DDBJ databases">
        <title>Resequencing data analysis of finger millet.</title>
        <authorList>
            <person name="Hatakeyama M."/>
            <person name="Aluri S."/>
            <person name="Balachadran M.T."/>
            <person name="Sivarajan S.R."/>
            <person name="Poveda L."/>
            <person name="Shimizu-Inatsugi R."/>
            <person name="Schlapbach R."/>
            <person name="Sreeman S.M."/>
            <person name="Shimizu K.K."/>
        </authorList>
    </citation>
    <scope>NUCLEOTIDE SEQUENCE</scope>
</reference>
<protein>
    <submittedName>
        <fullName evidence="3">Uncharacterized protein</fullName>
    </submittedName>
</protein>
<comment type="caution">
    <text evidence="3">The sequence shown here is derived from an EMBL/GenBank/DDBJ whole genome shotgun (WGS) entry which is preliminary data.</text>
</comment>
<dbReference type="Proteomes" id="UP001054889">
    <property type="component" value="Unassembled WGS sequence"/>
</dbReference>
<gene>
    <name evidence="3" type="primary">gb20394</name>
    <name evidence="3" type="ORF">PR202_gb20394</name>
</gene>
<reference evidence="3" key="1">
    <citation type="journal article" date="2018" name="DNA Res.">
        <title>Multiple hybrid de novo genome assembly of finger millet, an orphan allotetraploid crop.</title>
        <authorList>
            <person name="Hatakeyama M."/>
            <person name="Aluri S."/>
            <person name="Balachadran M.T."/>
            <person name="Sivarajan S.R."/>
            <person name="Patrignani A."/>
            <person name="Gruter S."/>
            <person name="Poveda L."/>
            <person name="Shimizu-Inatsugi R."/>
            <person name="Baeten J."/>
            <person name="Francoijs K.J."/>
            <person name="Nataraja K.N."/>
            <person name="Reddy Y.A.N."/>
            <person name="Phadnis S."/>
            <person name="Ravikumar R.L."/>
            <person name="Schlapbach R."/>
            <person name="Sreeman S.M."/>
            <person name="Shimizu K.K."/>
        </authorList>
    </citation>
    <scope>NUCLEOTIDE SEQUENCE</scope>
</reference>
<organism evidence="3 4">
    <name type="scientific">Eleusine coracana subsp. coracana</name>
    <dbReference type="NCBI Taxonomy" id="191504"/>
    <lineage>
        <taxon>Eukaryota</taxon>
        <taxon>Viridiplantae</taxon>
        <taxon>Streptophyta</taxon>
        <taxon>Embryophyta</taxon>
        <taxon>Tracheophyta</taxon>
        <taxon>Spermatophyta</taxon>
        <taxon>Magnoliopsida</taxon>
        <taxon>Liliopsida</taxon>
        <taxon>Poales</taxon>
        <taxon>Poaceae</taxon>
        <taxon>PACMAD clade</taxon>
        <taxon>Chloridoideae</taxon>
        <taxon>Cynodonteae</taxon>
        <taxon>Eleusininae</taxon>
        <taxon>Eleusine</taxon>
    </lineage>
</organism>
<proteinExistence type="predicted"/>
<keyword evidence="2" id="KW-1133">Transmembrane helix</keyword>
<feature type="transmembrane region" description="Helical" evidence="2">
    <location>
        <begin position="254"/>
        <end position="276"/>
    </location>
</feature>
<evidence type="ECO:0000313" key="3">
    <source>
        <dbReference type="EMBL" id="GJN31933.1"/>
    </source>
</evidence>
<keyword evidence="2" id="KW-0472">Membrane</keyword>
<feature type="transmembrane region" description="Helical" evidence="2">
    <location>
        <begin position="77"/>
        <end position="94"/>
    </location>
</feature>
<feature type="compositionally biased region" description="Polar residues" evidence="1">
    <location>
        <begin position="178"/>
        <end position="188"/>
    </location>
</feature>
<evidence type="ECO:0000256" key="1">
    <source>
        <dbReference type="SAM" id="MobiDB-lite"/>
    </source>
</evidence>